<comment type="caution">
    <text evidence="2">The sequence shown here is derived from an EMBL/GenBank/DDBJ whole genome shotgun (WGS) entry which is preliminary data.</text>
</comment>
<accession>A0A392R1K3</accession>
<proteinExistence type="predicted"/>
<dbReference type="Proteomes" id="UP000265520">
    <property type="component" value="Unassembled WGS sequence"/>
</dbReference>
<feature type="compositionally biased region" description="Basic and acidic residues" evidence="1">
    <location>
        <begin position="96"/>
        <end position="106"/>
    </location>
</feature>
<evidence type="ECO:0000256" key="1">
    <source>
        <dbReference type="SAM" id="MobiDB-lite"/>
    </source>
</evidence>
<keyword evidence="3" id="KW-1185">Reference proteome</keyword>
<protein>
    <submittedName>
        <fullName evidence="2">Uncharacterized protein</fullName>
    </submittedName>
</protein>
<dbReference type="AlphaFoldDB" id="A0A392R1K3"/>
<feature type="region of interest" description="Disordered" evidence="1">
    <location>
        <begin position="71"/>
        <end position="112"/>
    </location>
</feature>
<evidence type="ECO:0000313" key="2">
    <source>
        <dbReference type="EMBL" id="MCI29696.1"/>
    </source>
</evidence>
<evidence type="ECO:0000313" key="3">
    <source>
        <dbReference type="Proteomes" id="UP000265520"/>
    </source>
</evidence>
<feature type="non-terminal residue" evidence="2">
    <location>
        <position position="1"/>
    </location>
</feature>
<reference evidence="2 3" key="1">
    <citation type="journal article" date="2018" name="Front. Plant Sci.">
        <title>Red Clover (Trifolium pratense) and Zigzag Clover (T. medium) - A Picture of Genomic Similarities and Differences.</title>
        <authorList>
            <person name="Dluhosova J."/>
            <person name="Istvanek J."/>
            <person name="Nedelnik J."/>
            <person name="Repkova J."/>
        </authorList>
    </citation>
    <scope>NUCLEOTIDE SEQUENCE [LARGE SCALE GENOMIC DNA]</scope>
    <source>
        <strain evidence="3">cv. 10/8</strain>
        <tissue evidence="2">Leaf</tissue>
    </source>
</reference>
<name>A0A392R1K3_9FABA</name>
<organism evidence="2 3">
    <name type="scientific">Trifolium medium</name>
    <dbReference type="NCBI Taxonomy" id="97028"/>
    <lineage>
        <taxon>Eukaryota</taxon>
        <taxon>Viridiplantae</taxon>
        <taxon>Streptophyta</taxon>
        <taxon>Embryophyta</taxon>
        <taxon>Tracheophyta</taxon>
        <taxon>Spermatophyta</taxon>
        <taxon>Magnoliopsida</taxon>
        <taxon>eudicotyledons</taxon>
        <taxon>Gunneridae</taxon>
        <taxon>Pentapetalae</taxon>
        <taxon>rosids</taxon>
        <taxon>fabids</taxon>
        <taxon>Fabales</taxon>
        <taxon>Fabaceae</taxon>
        <taxon>Papilionoideae</taxon>
        <taxon>50 kb inversion clade</taxon>
        <taxon>NPAAA clade</taxon>
        <taxon>Hologalegina</taxon>
        <taxon>IRL clade</taxon>
        <taxon>Trifolieae</taxon>
        <taxon>Trifolium</taxon>
    </lineage>
</organism>
<feature type="compositionally biased region" description="Acidic residues" evidence="1">
    <location>
        <begin position="79"/>
        <end position="95"/>
    </location>
</feature>
<sequence>EPSSAQGLTTRAELVEVIKSLGDKVVSGVTYGFENVVARMKIANSGLELNIDGISMLKRVENGEIVIPEKYRQMKLGNEEEEEAEEEDDGEEEREGEAHEGGHEEGHDESDG</sequence>
<dbReference type="EMBL" id="LXQA010174348">
    <property type="protein sequence ID" value="MCI29696.1"/>
    <property type="molecule type" value="Genomic_DNA"/>
</dbReference>